<reference evidence="1 2" key="1">
    <citation type="submission" date="2021-01" db="EMBL/GenBank/DDBJ databases">
        <title>Biogeographic distribution of Paracoccus.</title>
        <authorList>
            <person name="Hollensteiner J."/>
            <person name="Leineberger J."/>
            <person name="Brinkhoff T."/>
            <person name="Daniel R."/>
        </authorList>
    </citation>
    <scope>NUCLEOTIDE SEQUENCE [LARGE SCALE GENOMIC DNA]</scope>
    <source>
        <strain evidence="1 2">DSM 18447</strain>
    </source>
</reference>
<keyword evidence="2" id="KW-1185">Reference proteome</keyword>
<dbReference type="EMBL" id="CP067140">
    <property type="protein sequence ID" value="WCR05280.1"/>
    <property type="molecule type" value="Genomic_DNA"/>
</dbReference>
<sequence>MKHGDFPMKNPAENPRKWFRNMLWRAFPSPSEHDLTVKAAGVLDVSQRQVKNWLREEHDASLRYVMAVIAIAGAEVVFGRIEGRK</sequence>
<dbReference type="Proteomes" id="UP001215549">
    <property type="component" value="Chromosome"/>
</dbReference>
<evidence type="ECO:0000313" key="2">
    <source>
        <dbReference type="Proteomes" id="UP001215549"/>
    </source>
</evidence>
<gene>
    <name evidence="1" type="ORF">JHX88_12000</name>
</gene>
<protein>
    <recommendedName>
        <fullName evidence="3">Homeobox domain-containing protein</fullName>
    </recommendedName>
</protein>
<proteinExistence type="predicted"/>
<organism evidence="1 2">
    <name type="scientific">Paracoccus saliphilus</name>
    <dbReference type="NCBI Taxonomy" id="405559"/>
    <lineage>
        <taxon>Bacteria</taxon>
        <taxon>Pseudomonadati</taxon>
        <taxon>Pseudomonadota</taxon>
        <taxon>Alphaproteobacteria</taxon>
        <taxon>Rhodobacterales</taxon>
        <taxon>Paracoccaceae</taxon>
        <taxon>Paracoccus</taxon>
    </lineage>
</organism>
<evidence type="ECO:0008006" key="3">
    <source>
        <dbReference type="Google" id="ProtNLM"/>
    </source>
</evidence>
<name>A0ABY7SE03_9RHOB</name>
<accession>A0ABY7SE03</accession>
<evidence type="ECO:0000313" key="1">
    <source>
        <dbReference type="EMBL" id="WCR05280.1"/>
    </source>
</evidence>